<organism evidence="1 2">
    <name type="scientific">Candidatus Harrisonbacteria bacterium CG10_big_fil_rev_8_21_14_0_10_42_17</name>
    <dbReference type="NCBI Taxonomy" id="1974584"/>
    <lineage>
        <taxon>Bacteria</taxon>
        <taxon>Candidatus Harrisoniibacteriota</taxon>
    </lineage>
</organism>
<gene>
    <name evidence="1" type="ORF">COU08_04060</name>
</gene>
<dbReference type="AlphaFoldDB" id="A0A2M6WH90"/>
<dbReference type="Proteomes" id="UP000228635">
    <property type="component" value="Unassembled WGS sequence"/>
</dbReference>
<sequence length="61" mass="7230">MQGVHEQSPFVRKKLQENHREIEEVLMIVPFQKKIVEGTYTIVNIQISIISWLLKNVNILR</sequence>
<comment type="caution">
    <text evidence="1">The sequence shown here is derived from an EMBL/GenBank/DDBJ whole genome shotgun (WGS) entry which is preliminary data.</text>
</comment>
<accession>A0A2M6WH90</accession>
<name>A0A2M6WH90_9BACT</name>
<evidence type="ECO:0000313" key="2">
    <source>
        <dbReference type="Proteomes" id="UP000228635"/>
    </source>
</evidence>
<protein>
    <submittedName>
        <fullName evidence="1">Uncharacterized protein</fullName>
    </submittedName>
</protein>
<dbReference type="EMBL" id="PFBA01000033">
    <property type="protein sequence ID" value="PIT92155.1"/>
    <property type="molecule type" value="Genomic_DNA"/>
</dbReference>
<proteinExistence type="predicted"/>
<evidence type="ECO:0000313" key="1">
    <source>
        <dbReference type="EMBL" id="PIT92155.1"/>
    </source>
</evidence>
<reference evidence="2" key="1">
    <citation type="submission" date="2017-09" db="EMBL/GenBank/DDBJ databases">
        <title>Depth-based differentiation of microbial function through sediment-hosted aquifers and enrichment of novel symbionts in the deep terrestrial subsurface.</title>
        <authorList>
            <person name="Probst A.J."/>
            <person name="Ladd B."/>
            <person name="Jarett J.K."/>
            <person name="Geller-Mcgrath D.E."/>
            <person name="Sieber C.M.K."/>
            <person name="Emerson J.B."/>
            <person name="Anantharaman K."/>
            <person name="Thomas B.C."/>
            <person name="Malmstrom R."/>
            <person name="Stieglmeier M."/>
            <person name="Klingl A."/>
            <person name="Woyke T."/>
            <person name="Ryan C.M."/>
            <person name="Banfield J.F."/>
        </authorList>
    </citation>
    <scope>NUCLEOTIDE SEQUENCE [LARGE SCALE GENOMIC DNA]</scope>
</reference>